<name>A0ABU5YHJ1_9MYCO</name>
<dbReference type="RefSeq" id="WP_224863560.1">
    <property type="nucleotide sequence ID" value="NZ_JAYJJS010000024.1"/>
</dbReference>
<evidence type="ECO:0000313" key="2">
    <source>
        <dbReference type="EMBL" id="MEB3049531.1"/>
    </source>
</evidence>
<gene>
    <name evidence="2" type="ORF">KV112_07275</name>
</gene>
<feature type="region of interest" description="Disordered" evidence="1">
    <location>
        <begin position="12"/>
        <end position="37"/>
    </location>
</feature>
<dbReference type="EMBL" id="JAYJJT010000006">
    <property type="protein sequence ID" value="MEB3049531.1"/>
    <property type="molecule type" value="Genomic_DNA"/>
</dbReference>
<reference evidence="2 3" key="1">
    <citation type="submission" date="2023-12" db="EMBL/GenBank/DDBJ databases">
        <title>Description of new species of Mycobacterium terrae complex isolated from sewage at the Sao Paulo Zoological Park Foundation in Brazil.</title>
        <authorList>
            <person name="Romagnoli C.L."/>
            <person name="Conceicao E.C."/>
            <person name="Machado E."/>
            <person name="Barreto L.B.P.F."/>
            <person name="Sharma A."/>
            <person name="Silva N.M."/>
            <person name="Marques L.E."/>
            <person name="Juliana M.A."/>
            <person name="Lourenco M.C.S."/>
            <person name="Digiampietri L.A."/>
            <person name="Suffys P.N."/>
            <person name="Viana-Niero C."/>
        </authorList>
    </citation>
    <scope>NUCLEOTIDE SEQUENCE [LARGE SCALE GENOMIC DNA]</scope>
    <source>
        <strain evidence="2 3">MYC123</strain>
    </source>
</reference>
<evidence type="ECO:0000256" key="1">
    <source>
        <dbReference type="SAM" id="MobiDB-lite"/>
    </source>
</evidence>
<dbReference type="Pfam" id="PF10817">
    <property type="entry name" value="DUF2563"/>
    <property type="match status" value="1"/>
</dbReference>
<accession>A0ABU5YHJ1</accession>
<comment type="caution">
    <text evidence="2">The sequence shown here is derived from an EMBL/GenBank/DDBJ whole genome shotgun (WGS) entry which is preliminary data.</text>
</comment>
<organism evidence="2 3">
    <name type="scientific">[Mycobacterium] zoologicum</name>
    <dbReference type="NCBI Taxonomy" id="2872311"/>
    <lineage>
        <taxon>Bacteria</taxon>
        <taxon>Bacillati</taxon>
        <taxon>Actinomycetota</taxon>
        <taxon>Actinomycetes</taxon>
        <taxon>Mycobacteriales</taxon>
        <taxon>Mycobacteriaceae</taxon>
        <taxon>Mycolicibacter</taxon>
    </lineage>
</organism>
<evidence type="ECO:0000313" key="3">
    <source>
        <dbReference type="Proteomes" id="UP001299046"/>
    </source>
</evidence>
<sequence>MFVDRAGLRYGARDSSAAGEHAQTGGQHLAGSSPVEGMFGDFPEAAGLHEVVGAAHDHHTTALDTHQRILNGVAHHANYAEQQFGAMDERNAQALRDVRCT</sequence>
<dbReference type="InterPro" id="IPR022534">
    <property type="entry name" value="DUF2563"/>
</dbReference>
<dbReference type="Proteomes" id="UP001299046">
    <property type="component" value="Unassembled WGS sequence"/>
</dbReference>
<proteinExistence type="predicted"/>
<protein>
    <submittedName>
        <fullName evidence="2">DUF2563 family protein</fullName>
    </submittedName>
</protein>
<keyword evidence="3" id="KW-1185">Reference proteome</keyword>